<comment type="similarity">
    <text evidence="2">Belongs to the CSC1 (TC 1.A.17) family.</text>
</comment>
<keyword evidence="3" id="KW-0813">Transport</keyword>
<dbReference type="Pfam" id="PF02714">
    <property type="entry name" value="RSN1_7TM"/>
    <property type="match status" value="1"/>
</dbReference>
<feature type="transmembrane region" description="Helical" evidence="8">
    <location>
        <begin position="145"/>
        <end position="164"/>
    </location>
</feature>
<dbReference type="AlphaFoldDB" id="A0A024FXX3"/>
<keyword evidence="6 8" id="KW-0472">Membrane</keyword>
<feature type="transmembrane region" description="Helical" evidence="8">
    <location>
        <begin position="726"/>
        <end position="745"/>
    </location>
</feature>
<proteinExistence type="inferred from homology"/>
<dbReference type="Proteomes" id="UP000053237">
    <property type="component" value="Unassembled WGS sequence"/>
</dbReference>
<feature type="domain" description="CSC1/OSCA1-like N-terminal transmembrane" evidence="10">
    <location>
        <begin position="20"/>
        <end position="166"/>
    </location>
</feature>
<evidence type="ECO:0000256" key="8">
    <source>
        <dbReference type="SAM" id="Phobius"/>
    </source>
</evidence>
<evidence type="ECO:0000256" key="2">
    <source>
        <dbReference type="ARBA" id="ARBA00007779"/>
    </source>
</evidence>
<keyword evidence="13" id="KW-1185">Reference proteome</keyword>
<dbReference type="OrthoDB" id="1689567at2759"/>
<evidence type="ECO:0000256" key="4">
    <source>
        <dbReference type="ARBA" id="ARBA00022692"/>
    </source>
</evidence>
<evidence type="ECO:0000256" key="7">
    <source>
        <dbReference type="SAM" id="MobiDB-lite"/>
    </source>
</evidence>
<dbReference type="InterPro" id="IPR027815">
    <property type="entry name" value="CSC1/OSCA1-like_cyt"/>
</dbReference>
<dbReference type="InterPro" id="IPR045122">
    <property type="entry name" value="Csc1-like"/>
</dbReference>
<evidence type="ECO:0000313" key="12">
    <source>
        <dbReference type="EMBL" id="CCI39409.1"/>
    </source>
</evidence>
<name>A0A024FXX3_9STRA</name>
<dbReference type="InParanoid" id="A0A024FXX3"/>
<feature type="region of interest" description="Disordered" evidence="7">
    <location>
        <begin position="325"/>
        <end position="347"/>
    </location>
</feature>
<evidence type="ECO:0000256" key="3">
    <source>
        <dbReference type="ARBA" id="ARBA00022448"/>
    </source>
</evidence>
<comment type="subcellular location">
    <subcellularLocation>
        <location evidence="1">Membrane</location>
        <topology evidence="1">Multi-pass membrane protein</topology>
    </subcellularLocation>
</comment>
<gene>
    <name evidence="12" type="ORF">BN9_001920</name>
</gene>
<evidence type="ECO:0000256" key="1">
    <source>
        <dbReference type="ARBA" id="ARBA00004141"/>
    </source>
</evidence>
<dbReference type="GO" id="GO:0005227">
    <property type="term" value="F:calcium-activated cation channel activity"/>
    <property type="evidence" value="ECO:0007669"/>
    <property type="project" value="InterPro"/>
</dbReference>
<evidence type="ECO:0000256" key="5">
    <source>
        <dbReference type="ARBA" id="ARBA00022989"/>
    </source>
</evidence>
<feature type="transmembrane region" description="Helical" evidence="8">
    <location>
        <begin position="443"/>
        <end position="469"/>
    </location>
</feature>
<reference evidence="12 13" key="1">
    <citation type="submission" date="2012-05" db="EMBL/GenBank/DDBJ databases">
        <title>Recombination and specialization in a pathogen metapopulation.</title>
        <authorList>
            <person name="Gardiner A."/>
            <person name="Kemen E."/>
            <person name="Schultz-Larsen T."/>
            <person name="MacLean D."/>
            <person name="Van Oosterhout C."/>
            <person name="Jones J.D.G."/>
        </authorList>
    </citation>
    <scope>NUCLEOTIDE SEQUENCE [LARGE SCALE GENOMIC DNA]</scope>
    <source>
        <strain evidence="12 13">Ac Nc2</strain>
    </source>
</reference>
<comment type="caution">
    <text evidence="12">The sequence shown here is derived from an EMBL/GenBank/DDBJ whole genome shotgun (WGS) entry which is preliminary data.</text>
</comment>
<feature type="transmembrane region" description="Helical" evidence="8">
    <location>
        <begin position="535"/>
        <end position="554"/>
    </location>
</feature>
<evidence type="ECO:0000259" key="11">
    <source>
        <dbReference type="Pfam" id="PF14703"/>
    </source>
</evidence>
<accession>A0A024FXX3</accession>
<feature type="transmembrane region" description="Helical" evidence="8">
    <location>
        <begin position="97"/>
        <end position="113"/>
    </location>
</feature>
<dbReference type="InterPro" id="IPR003864">
    <property type="entry name" value="CSC1/OSCA1-like_7TM"/>
</dbReference>
<feature type="domain" description="CSC1/OSCA1-like 7TM region" evidence="9">
    <location>
        <begin position="443"/>
        <end position="720"/>
    </location>
</feature>
<dbReference type="Pfam" id="PF13967">
    <property type="entry name" value="RSN1_TM"/>
    <property type="match status" value="1"/>
</dbReference>
<dbReference type="PANTHER" id="PTHR13018">
    <property type="entry name" value="PROBABLE MEMBRANE PROTEIN DUF221-RELATED"/>
    <property type="match status" value="1"/>
</dbReference>
<evidence type="ECO:0000259" key="10">
    <source>
        <dbReference type="Pfam" id="PF13967"/>
    </source>
</evidence>
<evidence type="ECO:0000256" key="6">
    <source>
        <dbReference type="ARBA" id="ARBA00023136"/>
    </source>
</evidence>
<organism evidence="12 13">
    <name type="scientific">Albugo candida</name>
    <dbReference type="NCBI Taxonomy" id="65357"/>
    <lineage>
        <taxon>Eukaryota</taxon>
        <taxon>Sar</taxon>
        <taxon>Stramenopiles</taxon>
        <taxon>Oomycota</taxon>
        <taxon>Peronosporomycetes</taxon>
        <taxon>Albuginales</taxon>
        <taxon>Albuginaceae</taxon>
        <taxon>Albugo</taxon>
    </lineage>
</organism>
<dbReference type="InterPro" id="IPR032880">
    <property type="entry name" value="CSC1/OSCA1-like_N"/>
</dbReference>
<dbReference type="GO" id="GO:0005886">
    <property type="term" value="C:plasma membrane"/>
    <property type="evidence" value="ECO:0007669"/>
    <property type="project" value="TreeGrafter"/>
</dbReference>
<feature type="transmembrane region" description="Helical" evidence="8">
    <location>
        <begin position="489"/>
        <end position="515"/>
    </location>
</feature>
<dbReference type="EMBL" id="CAIX01000001">
    <property type="protein sequence ID" value="CCI39409.1"/>
    <property type="molecule type" value="Genomic_DNA"/>
</dbReference>
<keyword evidence="4 8" id="KW-0812">Transmembrane</keyword>
<feature type="transmembrane region" description="Helical" evidence="8">
    <location>
        <begin position="12"/>
        <end position="31"/>
    </location>
</feature>
<feature type="domain" description="CSC1/OSCA1-like cytosolic" evidence="11">
    <location>
        <begin position="185"/>
        <end position="304"/>
    </location>
</feature>
<keyword evidence="5 8" id="KW-1133">Transmembrane helix</keyword>
<sequence length="798" mass="91784">MSENNQYQSSHGFSEILLASYLLLIASILLYDRVRTYKRFFQLRADDKEASEETKTRRDRCFGWIKRQYELTEDEILAYCGLDTLTFFRFLQVGRKFLFLVVITSLALIPIYYSEKMKNKDTSSMRILGLYAITLTDVAKNDVRLWAPVVASYVFCGYMMYLLWIEYTEYVKRRHQVLSSMASPQYSILINDVPPALRNNTRLRQYMEQFFPGEVKDVQVDVECELIENWIEKKKQLQKKFDYALAIYEKTGRRPHHLEGRSWWRLLLGYKNFRGCRVDSIEYYEHSLATVNQVIERGSTRISQHREMVKEPKGRSSRELFEDIEENDSIDDNRNQGILANRNNQGQRKCPLFSPGSAKLAHPSNSDYGSIQRDEQSSDGEAACLVRRSAFVSFTSLTACHVLQQTVQSKHPARMSILAAPCIDDVDWDSIGLRFRTRALWQLISACTTAVIVLFWTIPTTLVASLASVDSLRHAVPLLDKWLREYPALNSLCSALSPLALLILNALATYILAFLSEREGHPSYTQVRASLFTKLAYFQLIQIFFVTVVAGTILDTMEHILNSPTELIVMLGRSIPHQSKFFSSYILTLMGVSLPLELFRVVPLAKALLYKMCVSKHIQARREATSYGLAPYDYLETFDPTRILADCFLVMLVSLTFAPIAPYACTVFALFFTLVDLVYRRNALYVYKSSWFAMGAYWPCLFKFMVVAMVISQLTMLGLLLLKEAAAHFACALLLILIICLYYHYMTILYGPLAKYLPLAECLERDENRKKHGDISQFDFLNGVYRPPALAETIEEER</sequence>
<feature type="transmembrane region" description="Helical" evidence="8">
    <location>
        <begin position="700"/>
        <end position="720"/>
    </location>
</feature>
<evidence type="ECO:0000259" key="9">
    <source>
        <dbReference type="Pfam" id="PF02714"/>
    </source>
</evidence>
<dbReference type="Pfam" id="PF14703">
    <property type="entry name" value="PHM7_cyt"/>
    <property type="match status" value="1"/>
</dbReference>
<protein>
    <recommendedName>
        <fullName evidence="14">CSC1/OSCA1-like 7TM region domain-containing protein</fullName>
    </recommendedName>
</protein>
<feature type="compositionally biased region" description="Polar residues" evidence="7">
    <location>
        <begin position="335"/>
        <end position="347"/>
    </location>
</feature>
<dbReference type="PANTHER" id="PTHR13018:SF5">
    <property type="entry name" value="RE44586P"/>
    <property type="match status" value="1"/>
</dbReference>
<evidence type="ECO:0008006" key="14">
    <source>
        <dbReference type="Google" id="ProtNLM"/>
    </source>
</evidence>
<evidence type="ECO:0000313" key="13">
    <source>
        <dbReference type="Proteomes" id="UP000053237"/>
    </source>
</evidence>